<evidence type="ECO:0000313" key="3">
    <source>
        <dbReference type="Proteomes" id="UP000261088"/>
    </source>
</evidence>
<protein>
    <submittedName>
        <fullName evidence="1">Uncharacterized protein</fullName>
    </submittedName>
</protein>
<reference evidence="2 3" key="1">
    <citation type="submission" date="2018-08" db="EMBL/GenBank/DDBJ databases">
        <title>A genome reference for cultivated species of the human gut microbiota.</title>
        <authorList>
            <person name="Zou Y."/>
            <person name="Xue W."/>
            <person name="Luo G."/>
        </authorList>
    </citation>
    <scope>NUCLEOTIDE SEQUENCE [LARGE SCALE GENOMIC DNA]</scope>
    <source>
        <strain evidence="2 3">OM05-11AA</strain>
    </source>
</reference>
<evidence type="ECO:0000313" key="1">
    <source>
        <dbReference type="EMBL" id="MTV03046.1"/>
    </source>
</evidence>
<dbReference type="InterPro" id="IPR023296">
    <property type="entry name" value="Glyco_hydro_beta-prop_sf"/>
</dbReference>
<dbReference type="SUPFAM" id="SSF75005">
    <property type="entry name" value="Arabinanase/levansucrase/invertase"/>
    <property type="match status" value="1"/>
</dbReference>
<dbReference type="EMBL" id="WNDD01000018">
    <property type="protein sequence ID" value="MTV03046.1"/>
    <property type="molecule type" value="Genomic_DNA"/>
</dbReference>
<dbReference type="AlphaFoldDB" id="A0A9Q4WU85"/>
<gene>
    <name evidence="2" type="ORF">DXB61_13440</name>
    <name evidence="1" type="ORF">GME02_15665</name>
</gene>
<dbReference type="Gene3D" id="2.115.10.20">
    <property type="entry name" value="Glycosyl hydrolase domain, family 43"/>
    <property type="match status" value="1"/>
</dbReference>
<organism evidence="1 4">
    <name type="scientific">Parabacteroides merdae</name>
    <dbReference type="NCBI Taxonomy" id="46503"/>
    <lineage>
        <taxon>Bacteria</taxon>
        <taxon>Pseudomonadati</taxon>
        <taxon>Bacteroidota</taxon>
        <taxon>Bacteroidia</taxon>
        <taxon>Bacteroidales</taxon>
        <taxon>Tannerellaceae</taxon>
        <taxon>Parabacteroides</taxon>
    </lineage>
</organism>
<dbReference type="Proteomes" id="UP000261088">
    <property type="component" value="Unassembled WGS sequence"/>
</dbReference>
<accession>A0A9Q4WU85</accession>
<evidence type="ECO:0000313" key="2">
    <source>
        <dbReference type="EMBL" id="RGN50113.1"/>
    </source>
</evidence>
<sequence length="333" mass="39097">MLRKLLQYILDRLIYLLYQDSVILGNRPFFWCDLPVPVNYPQQSQTHPSILYLKQGWNGATHWLGTTPYPKAQVKYENPCIYYADVRNDSIPTQFVPIKNNPILEWPGGDCFNSDIELYFEDNVLYSIIREYDNKALSKKLKVQYSADGQSWSTPRLFFETRDPKQELLSPSIIRYNGKLRLYCLNGDAGISKRGHCTGIHILEGDDLKQSVFKEVAIGSFLNKDEVRIEPWHCCLFEYRQKLYMLFCGRDHKQKTFRSPMETYLAVSEDYQNFSIYKKPIVAHIKTYRPSAYIDGDRLHLYFSVVGYVDNSHEDRRIGYTCLNMRELLQTLQ</sequence>
<dbReference type="RefSeq" id="WP_138273054.1">
    <property type="nucleotide sequence ID" value="NZ_DAWDXW010000033.1"/>
</dbReference>
<reference evidence="1 4" key="2">
    <citation type="journal article" date="2019" name="Nat. Med.">
        <title>A library of human gut bacterial isolates paired with longitudinal multiomics data enables mechanistic microbiome research.</title>
        <authorList>
            <person name="Poyet M."/>
            <person name="Groussin M."/>
            <person name="Gibbons S.M."/>
            <person name="Avila-Pacheco J."/>
            <person name="Jiang X."/>
            <person name="Kearney S.M."/>
            <person name="Perrotta A.R."/>
            <person name="Berdy B."/>
            <person name="Zhao S."/>
            <person name="Lieberman T.D."/>
            <person name="Swanson P.K."/>
            <person name="Smith M."/>
            <person name="Roesemann S."/>
            <person name="Alexander J.E."/>
            <person name="Rich S.A."/>
            <person name="Livny J."/>
            <person name="Vlamakis H."/>
            <person name="Clish C."/>
            <person name="Bullock K."/>
            <person name="Deik A."/>
            <person name="Scott J."/>
            <person name="Pierce K.A."/>
            <person name="Xavier R.J."/>
            <person name="Alm E.J."/>
        </authorList>
    </citation>
    <scope>NUCLEOTIDE SEQUENCE [LARGE SCALE GENOMIC DNA]</scope>
    <source>
        <strain evidence="1 4">BIOML-A11</strain>
    </source>
</reference>
<dbReference type="EMBL" id="QSUP01000018">
    <property type="protein sequence ID" value="RGN50113.1"/>
    <property type="molecule type" value="Genomic_DNA"/>
</dbReference>
<comment type="caution">
    <text evidence="1">The sequence shown here is derived from an EMBL/GenBank/DDBJ whole genome shotgun (WGS) entry which is preliminary data.</text>
</comment>
<name>A0A9Q4WU85_9BACT</name>
<evidence type="ECO:0000313" key="4">
    <source>
        <dbReference type="Proteomes" id="UP000482671"/>
    </source>
</evidence>
<dbReference type="Proteomes" id="UP000482671">
    <property type="component" value="Unassembled WGS sequence"/>
</dbReference>
<proteinExistence type="predicted"/>